<dbReference type="PANTHER" id="PTHR42896:SF2">
    <property type="entry name" value="CBBY-LIKE PROTEIN"/>
    <property type="match status" value="1"/>
</dbReference>
<evidence type="ECO:0000313" key="2">
    <source>
        <dbReference type="Proteomes" id="UP000480275"/>
    </source>
</evidence>
<comment type="caution">
    <text evidence="1">The sequence shown here is derived from an EMBL/GenBank/DDBJ whole genome shotgun (WGS) entry which is preliminary data.</text>
</comment>
<dbReference type="SFLD" id="SFLDG01135">
    <property type="entry name" value="C1.5.6:_HAD__Beta-PGM__Phospha"/>
    <property type="match status" value="1"/>
</dbReference>
<accession>A0A6L5JYY8</accession>
<dbReference type="Gene3D" id="3.40.50.1000">
    <property type="entry name" value="HAD superfamily/HAD-like"/>
    <property type="match status" value="1"/>
</dbReference>
<dbReference type="GO" id="GO:0016787">
    <property type="term" value="F:hydrolase activity"/>
    <property type="evidence" value="ECO:0007669"/>
    <property type="project" value="UniProtKB-KW"/>
</dbReference>
<dbReference type="SFLD" id="SFLDS00003">
    <property type="entry name" value="Haloacid_Dehalogenase"/>
    <property type="match status" value="1"/>
</dbReference>
<protein>
    <submittedName>
        <fullName evidence="1">HAD-IA family hydrolase</fullName>
    </submittedName>
</protein>
<dbReference type="NCBIfam" id="TIGR01509">
    <property type="entry name" value="HAD-SF-IA-v3"/>
    <property type="match status" value="1"/>
</dbReference>
<dbReference type="SFLD" id="SFLDF00035">
    <property type="entry name" value="phosphoglycolate_phosphatase"/>
    <property type="match status" value="1"/>
</dbReference>
<dbReference type="SUPFAM" id="SSF56784">
    <property type="entry name" value="HAD-like"/>
    <property type="match status" value="1"/>
</dbReference>
<dbReference type="InterPro" id="IPR023214">
    <property type="entry name" value="HAD_sf"/>
</dbReference>
<dbReference type="PRINTS" id="PR00413">
    <property type="entry name" value="HADHALOGNASE"/>
</dbReference>
<dbReference type="SFLD" id="SFLDG01129">
    <property type="entry name" value="C1.5:_HAD__Beta-PGM__Phosphata"/>
    <property type="match status" value="1"/>
</dbReference>
<gene>
    <name evidence="1" type="ORF">GHK24_09670</name>
</gene>
<dbReference type="AlphaFoldDB" id="A0A6L5JYY8"/>
<dbReference type="InterPro" id="IPR006439">
    <property type="entry name" value="HAD-SF_hydro_IA"/>
</dbReference>
<organism evidence="1 2">
    <name type="scientific">Rhodocyclus tenuis</name>
    <name type="common">Rhodospirillum tenue</name>
    <dbReference type="NCBI Taxonomy" id="1066"/>
    <lineage>
        <taxon>Bacteria</taxon>
        <taxon>Pseudomonadati</taxon>
        <taxon>Pseudomonadota</taxon>
        <taxon>Betaproteobacteria</taxon>
        <taxon>Rhodocyclales</taxon>
        <taxon>Rhodocyclaceae</taxon>
        <taxon>Rhodocyclus</taxon>
    </lineage>
</organism>
<dbReference type="InterPro" id="IPR036412">
    <property type="entry name" value="HAD-like_sf"/>
</dbReference>
<dbReference type="PANTHER" id="PTHR42896">
    <property type="entry name" value="XYLULOSE-1,5-BISPHOSPHATE (XUBP) PHOSPHATASE"/>
    <property type="match status" value="1"/>
</dbReference>
<dbReference type="Gene3D" id="1.10.150.240">
    <property type="entry name" value="Putative phosphatase, domain 2"/>
    <property type="match status" value="1"/>
</dbReference>
<dbReference type="EMBL" id="WIXJ01000006">
    <property type="protein sequence ID" value="MQY52042.1"/>
    <property type="molecule type" value="Genomic_DNA"/>
</dbReference>
<sequence length="272" mass="28318">MPTTPTAPADAAPTPVDLRAVIFDVDGTLADTELNGHLPAFNQAFAEAGLGWHWSAPEYLRLLAIAGGKERMIHYARTQHPDVAARADFAELITHLHQEKTRHYAARAAAGATPLRPGIRRLLDEIADAGLTAAIATTTTLANVHALLRAQLGAGGEKRFAVIGAGDSVARKKPAPDIYQWVLAELGLSSEACLAIEDSAIGVAAARAAGLPVVVTAHAGSIGEDFSGARTVLDGLGDPAPSEGARALAGTPPADHAVTLADLRRWHAESVR</sequence>
<proteinExistence type="predicted"/>
<dbReference type="InterPro" id="IPR044999">
    <property type="entry name" value="CbbY-like"/>
</dbReference>
<dbReference type="OrthoDB" id="5293434at2"/>
<keyword evidence="1" id="KW-0378">Hydrolase</keyword>
<evidence type="ECO:0000313" key="1">
    <source>
        <dbReference type="EMBL" id="MQY52042.1"/>
    </source>
</evidence>
<name>A0A6L5JYY8_RHOTE</name>
<dbReference type="Pfam" id="PF00702">
    <property type="entry name" value="Hydrolase"/>
    <property type="match status" value="1"/>
</dbReference>
<dbReference type="Proteomes" id="UP000480275">
    <property type="component" value="Unassembled WGS sequence"/>
</dbReference>
<reference evidence="1 2" key="1">
    <citation type="submission" date="2019-10" db="EMBL/GenBank/DDBJ databases">
        <title>Whole-genome sequence of the purple nonsulfur photosynthetic bacterium Rhodocyclus tenuis.</title>
        <authorList>
            <person name="Kyndt J.A."/>
            <person name="Meyer T.E."/>
        </authorList>
    </citation>
    <scope>NUCLEOTIDE SEQUENCE [LARGE SCALE GENOMIC DNA]</scope>
    <source>
        <strain evidence="1 2">DSM 110</strain>
    </source>
</reference>
<dbReference type="InterPro" id="IPR023198">
    <property type="entry name" value="PGP-like_dom2"/>
</dbReference>